<dbReference type="EMBL" id="CP011112">
    <property type="protein sequence ID" value="AKU15052.1"/>
    <property type="molecule type" value="Genomic_DNA"/>
</dbReference>
<evidence type="ECO:0000313" key="6">
    <source>
        <dbReference type="EMBL" id="AKU15052.1"/>
    </source>
</evidence>
<dbReference type="AlphaFoldDB" id="A0A0K1JEB1"/>
<evidence type="ECO:0000256" key="3">
    <source>
        <dbReference type="ARBA" id="ARBA00022801"/>
    </source>
</evidence>
<keyword evidence="2" id="KW-0645">Protease</keyword>
<dbReference type="PROSITE" id="PS51935">
    <property type="entry name" value="NLPC_P60"/>
    <property type="match status" value="1"/>
</dbReference>
<evidence type="ECO:0000256" key="2">
    <source>
        <dbReference type="ARBA" id="ARBA00022670"/>
    </source>
</evidence>
<keyword evidence="7" id="KW-1185">Reference proteome</keyword>
<dbReference type="RefSeq" id="WP_052589676.1">
    <property type="nucleotide sequence ID" value="NZ_CP011112.1"/>
</dbReference>
<proteinExistence type="inferred from homology"/>
<gene>
    <name evidence="6" type="ORF">VV02_02920</name>
</gene>
<dbReference type="KEGG" id="lmoi:VV02_02920"/>
<name>A0A0K1JEB1_9MICO</name>
<organism evidence="6 7">
    <name type="scientific">Luteipulveratus mongoliensis</name>
    <dbReference type="NCBI Taxonomy" id="571913"/>
    <lineage>
        <taxon>Bacteria</taxon>
        <taxon>Bacillati</taxon>
        <taxon>Actinomycetota</taxon>
        <taxon>Actinomycetes</taxon>
        <taxon>Micrococcales</taxon>
        <taxon>Dermacoccaceae</taxon>
        <taxon>Luteipulveratus</taxon>
    </lineage>
</organism>
<dbReference type="Gene3D" id="3.90.1720.10">
    <property type="entry name" value="endopeptidase domain like (from Nostoc punctiforme)"/>
    <property type="match status" value="1"/>
</dbReference>
<dbReference type="Pfam" id="PF00877">
    <property type="entry name" value="NLPC_P60"/>
    <property type="match status" value="1"/>
</dbReference>
<evidence type="ECO:0000256" key="4">
    <source>
        <dbReference type="ARBA" id="ARBA00022807"/>
    </source>
</evidence>
<dbReference type="GO" id="GO:0008234">
    <property type="term" value="F:cysteine-type peptidase activity"/>
    <property type="evidence" value="ECO:0007669"/>
    <property type="project" value="UniProtKB-KW"/>
</dbReference>
<dbReference type="GO" id="GO:0006508">
    <property type="term" value="P:proteolysis"/>
    <property type="evidence" value="ECO:0007669"/>
    <property type="project" value="UniProtKB-KW"/>
</dbReference>
<dbReference type="PANTHER" id="PTHR47359:SF3">
    <property type="entry name" value="NLP_P60 DOMAIN-CONTAINING PROTEIN-RELATED"/>
    <property type="match status" value="1"/>
</dbReference>
<dbReference type="InterPro" id="IPR038765">
    <property type="entry name" value="Papain-like_cys_pep_sf"/>
</dbReference>
<evidence type="ECO:0000256" key="1">
    <source>
        <dbReference type="ARBA" id="ARBA00007074"/>
    </source>
</evidence>
<dbReference type="Proteomes" id="UP000066480">
    <property type="component" value="Chromosome"/>
</dbReference>
<sequence length="180" mass="18907">MAPKWQAAVLVAGVVCVVGVGAGVVYSAVHEDPEPCVVRGFASPPAQRAIKSACAELDAKRPYVWGGGHGRAPGASGGGFDCSGLMRWAWYRSTGVDYGPDPTRTQGQAMVRHGFAALADPHNDDAYRPGDVIVWRGHTAMVIGDGLMVQAENGHAGLTVKSISTQDEQAVTGVFRYSRA</sequence>
<dbReference type="SUPFAM" id="SSF54001">
    <property type="entry name" value="Cysteine proteinases"/>
    <property type="match status" value="1"/>
</dbReference>
<keyword evidence="3" id="KW-0378">Hydrolase</keyword>
<comment type="similarity">
    <text evidence="1">Belongs to the peptidase C40 family.</text>
</comment>
<dbReference type="InterPro" id="IPR000064">
    <property type="entry name" value="NLP_P60_dom"/>
</dbReference>
<dbReference type="STRING" id="571913.VV02_02920"/>
<evidence type="ECO:0000313" key="7">
    <source>
        <dbReference type="Proteomes" id="UP000066480"/>
    </source>
</evidence>
<dbReference type="OrthoDB" id="5177647at2"/>
<dbReference type="PANTHER" id="PTHR47359">
    <property type="entry name" value="PEPTIDOGLYCAN DL-ENDOPEPTIDASE CWLO"/>
    <property type="match status" value="1"/>
</dbReference>
<accession>A0A0K1JEB1</accession>
<dbReference type="InterPro" id="IPR051794">
    <property type="entry name" value="PG_Endopeptidase_C40"/>
</dbReference>
<evidence type="ECO:0000259" key="5">
    <source>
        <dbReference type="PROSITE" id="PS51935"/>
    </source>
</evidence>
<feature type="domain" description="NlpC/P60" evidence="5">
    <location>
        <begin position="43"/>
        <end position="178"/>
    </location>
</feature>
<reference evidence="6 7" key="1">
    <citation type="submission" date="2015-03" db="EMBL/GenBank/DDBJ databases">
        <title>Luteipulveratus halotolerans sp. nov., a novel actinobacterium (Dermacoccaceae) from Sarawak, Malaysia.</title>
        <authorList>
            <person name="Juboi H."/>
            <person name="Basik A."/>
            <person name="Shamsul S.S."/>
            <person name="Arnold P."/>
            <person name="Schmitt E.K."/>
            <person name="Sanglier J.-J."/>
            <person name="Yeo T."/>
        </authorList>
    </citation>
    <scope>NUCLEOTIDE SEQUENCE [LARGE SCALE GENOMIC DNA]</scope>
    <source>
        <strain evidence="6 7">MN07-A0370</strain>
    </source>
</reference>
<protein>
    <recommendedName>
        <fullName evidence="5">NlpC/P60 domain-containing protein</fullName>
    </recommendedName>
</protein>
<keyword evidence="4" id="KW-0788">Thiol protease</keyword>